<comment type="caution">
    <text evidence="1">The sequence shown here is derived from an EMBL/GenBank/DDBJ whole genome shotgun (WGS) entry which is preliminary data.</text>
</comment>
<gene>
    <name evidence="1" type="ORF">GMARGA_LOCUS11846</name>
</gene>
<reference evidence="1 2" key="1">
    <citation type="submission" date="2021-06" db="EMBL/GenBank/DDBJ databases">
        <authorList>
            <person name="Kallberg Y."/>
            <person name="Tangrot J."/>
            <person name="Rosling A."/>
        </authorList>
    </citation>
    <scope>NUCLEOTIDE SEQUENCE [LARGE SCALE GENOMIC DNA]</scope>
    <source>
        <strain evidence="1 2">120-4 pot B 10/14</strain>
    </source>
</reference>
<sequence length="82" mass="9575">MSPLQNNKLSQLEKSIMYCALDHPLGQYRIELYLTILIICRCNSSTKYKFHTIKLENFSNKATNLSTITLYKPEENFKLPMS</sequence>
<dbReference type="EMBL" id="CAJVQB010007069">
    <property type="protein sequence ID" value="CAG8696508.1"/>
    <property type="molecule type" value="Genomic_DNA"/>
</dbReference>
<evidence type="ECO:0000313" key="1">
    <source>
        <dbReference type="EMBL" id="CAG8696508.1"/>
    </source>
</evidence>
<organism evidence="1 2">
    <name type="scientific">Gigaspora margarita</name>
    <dbReference type="NCBI Taxonomy" id="4874"/>
    <lineage>
        <taxon>Eukaryota</taxon>
        <taxon>Fungi</taxon>
        <taxon>Fungi incertae sedis</taxon>
        <taxon>Mucoromycota</taxon>
        <taxon>Glomeromycotina</taxon>
        <taxon>Glomeromycetes</taxon>
        <taxon>Diversisporales</taxon>
        <taxon>Gigasporaceae</taxon>
        <taxon>Gigaspora</taxon>
    </lineage>
</organism>
<evidence type="ECO:0000313" key="2">
    <source>
        <dbReference type="Proteomes" id="UP000789901"/>
    </source>
</evidence>
<keyword evidence="2" id="KW-1185">Reference proteome</keyword>
<accession>A0ABN7UXG2</accession>
<protein>
    <submittedName>
        <fullName evidence="1">42609_t:CDS:1</fullName>
    </submittedName>
</protein>
<name>A0ABN7UXG2_GIGMA</name>
<dbReference type="Proteomes" id="UP000789901">
    <property type="component" value="Unassembled WGS sequence"/>
</dbReference>
<proteinExistence type="predicted"/>